<dbReference type="Pfam" id="PF17802">
    <property type="entry name" value="SpaA"/>
    <property type="match status" value="1"/>
</dbReference>
<dbReference type="InterPro" id="IPR041033">
    <property type="entry name" value="SpaA_PFL_dom_1"/>
</dbReference>
<keyword evidence="5" id="KW-1185">Reference proteome</keyword>
<comment type="caution">
    <text evidence="4">The sequence shown here is derived from an EMBL/GenBank/DDBJ whole genome shotgun (WGS) entry which is preliminary data.</text>
</comment>
<proteinExistence type="predicted"/>
<feature type="compositionally biased region" description="Basic and acidic residues" evidence="1">
    <location>
        <begin position="52"/>
        <end position="68"/>
    </location>
</feature>
<name>A0AA41U6V5_9MICO</name>
<dbReference type="EMBL" id="JAKGSG010000022">
    <property type="protein sequence ID" value="MCF4120690.1"/>
    <property type="molecule type" value="Genomic_DNA"/>
</dbReference>
<dbReference type="InterPro" id="IPR055371">
    <property type="entry name" value="SpaA_PFL_dom_4"/>
</dbReference>
<gene>
    <name evidence="4" type="ORF">L1785_06845</name>
</gene>
<evidence type="ECO:0000259" key="3">
    <source>
        <dbReference type="Pfam" id="PF24514"/>
    </source>
</evidence>
<dbReference type="AlphaFoldDB" id="A0AA41U6V5"/>
<reference evidence="4" key="1">
    <citation type="submission" date="2022-01" db="EMBL/GenBank/DDBJ databases">
        <title>Antribacter sp. nov., isolated from Guizhou of China.</title>
        <authorList>
            <person name="Chengliang C."/>
            <person name="Ya Z."/>
        </authorList>
    </citation>
    <scope>NUCLEOTIDE SEQUENCE</scope>
    <source>
        <strain evidence="4">KLBMP 9083</strain>
    </source>
</reference>
<organism evidence="4 5">
    <name type="scientific">Antribacter soli</name>
    <dbReference type="NCBI Taxonomy" id="2910976"/>
    <lineage>
        <taxon>Bacteria</taxon>
        <taxon>Bacillati</taxon>
        <taxon>Actinomycetota</taxon>
        <taxon>Actinomycetes</taxon>
        <taxon>Micrococcales</taxon>
        <taxon>Promicromonosporaceae</taxon>
        <taxon>Antribacter</taxon>
    </lineage>
</organism>
<evidence type="ECO:0000313" key="4">
    <source>
        <dbReference type="EMBL" id="MCF4120690.1"/>
    </source>
</evidence>
<dbReference type="InterPro" id="IPR013783">
    <property type="entry name" value="Ig-like_fold"/>
</dbReference>
<dbReference type="GO" id="GO:0005975">
    <property type="term" value="P:carbohydrate metabolic process"/>
    <property type="evidence" value="ECO:0007669"/>
    <property type="project" value="UniProtKB-ARBA"/>
</dbReference>
<dbReference type="Proteomes" id="UP001165405">
    <property type="component" value="Unassembled WGS sequence"/>
</dbReference>
<accession>A0AA41U6V5</accession>
<dbReference type="Gene3D" id="2.60.40.10">
    <property type="entry name" value="Immunoglobulins"/>
    <property type="match status" value="1"/>
</dbReference>
<evidence type="ECO:0000256" key="1">
    <source>
        <dbReference type="SAM" id="MobiDB-lite"/>
    </source>
</evidence>
<feature type="domain" description="SpaA-like prealbumin fold" evidence="2">
    <location>
        <begin position="351"/>
        <end position="421"/>
    </location>
</feature>
<evidence type="ECO:0000259" key="2">
    <source>
        <dbReference type="Pfam" id="PF17802"/>
    </source>
</evidence>
<protein>
    <submittedName>
        <fullName evidence="4">Prealbumin-like fold domain-containing protein</fullName>
    </submittedName>
</protein>
<dbReference type="Pfam" id="PF24514">
    <property type="entry name" value="SpaA_4"/>
    <property type="match status" value="1"/>
</dbReference>
<feature type="domain" description="SpaA-like prealbumin fold" evidence="3">
    <location>
        <begin position="256"/>
        <end position="348"/>
    </location>
</feature>
<feature type="region of interest" description="Disordered" evidence="1">
    <location>
        <begin position="48"/>
        <end position="78"/>
    </location>
</feature>
<evidence type="ECO:0000313" key="5">
    <source>
        <dbReference type="Proteomes" id="UP001165405"/>
    </source>
</evidence>
<sequence>MVTQALSASASHPVATLAGSNFEIDIDANLKVDDAGADDWASVNFAVADDEPTGRNDDSFSGGAKEDDTCPTTTTGSIPNNKSDLLDFGVYEEEGDPGFLHLFWSRVQDPSGTTLMDFELNQSGTDCGNGVNKVRTVGDLLLEYRLDQGGATAQILAREWTGTAWGGATDLTQIGQATGTINSSAIPDAESAGLGPLDPRTFGEASVDLDFLFGETGECVSFGSAFLKSRSSTSFTSQLKDFIKPITVDISNCGSITINKVTDPPGAAGSFGYTTTGGLDPATFSLLSGGSQAYTGVLAGTYTVTENADAPGELVSIVCTGGTTSVSGRTATINLAADDNVVCTFTNRLSGSILVHKVDDNGQPLAGAGFTASPGAIVLTEVSTGVFCANVPFGTYTVTETTVPPGYTGGAPQNVTVNTASTCADRTGGVPDLTFTNAQLHKVIVLVCHEATGELVASQVTAGATTLTTIVDAPAGTTEAALCGIAGFGGLPHGAFGLSSTYPH</sequence>